<evidence type="ECO:0000256" key="1">
    <source>
        <dbReference type="SAM" id="Phobius"/>
    </source>
</evidence>
<dbReference type="EMBL" id="KF790738">
    <property type="protein sequence ID" value="AIE47649.1"/>
    <property type="molecule type" value="Genomic_DNA"/>
</dbReference>
<sequence>MPPKALLKPATRTKQWLSDVVQSLIKRDNEAVKAQILNDQGYRKALFKASRLALKLGMGTVAFAISGYLGAAYLAIETGKAVD</sequence>
<accession>A0A068LJU8</accession>
<keyword evidence="1" id="KW-0812">Transmembrane</keyword>
<dbReference type="AlphaFoldDB" id="A0A068LJU8"/>
<protein>
    <submittedName>
        <fullName evidence="2">Uncharacterized protein</fullName>
    </submittedName>
</protein>
<feature type="transmembrane region" description="Helical" evidence="1">
    <location>
        <begin position="52"/>
        <end position="76"/>
    </location>
</feature>
<name>A0A068LJU8_9ZZZZ</name>
<organism evidence="2">
    <name type="scientific">uncultured prokaryote</name>
    <dbReference type="NCBI Taxonomy" id="198431"/>
    <lineage>
        <taxon>unclassified sequences</taxon>
        <taxon>environmental samples</taxon>
    </lineage>
</organism>
<proteinExistence type="predicted"/>
<keyword evidence="1" id="KW-1133">Transmembrane helix</keyword>
<feature type="non-terminal residue" evidence="2">
    <location>
        <position position="83"/>
    </location>
</feature>
<evidence type="ECO:0000313" key="2">
    <source>
        <dbReference type="EMBL" id="AIE47649.1"/>
    </source>
</evidence>
<keyword evidence="1" id="KW-0472">Membrane</keyword>
<reference evidence="2" key="1">
    <citation type="journal article" date="2014" name="BMC Genomics">
        <title>Metasecretome-selective phage display approach for mining the functional potential of a rumen microbial community.</title>
        <authorList>
            <person name="Ciric M."/>
            <person name="Moon C.D."/>
            <person name="Leahy S.C."/>
            <person name="Creevey C.J."/>
            <person name="Altermann E."/>
            <person name="Attwood G.T."/>
            <person name="Rakonjac J."/>
            <person name="Gagic D."/>
        </authorList>
    </citation>
    <scope>NUCLEOTIDE SEQUENCE</scope>
</reference>